<protein>
    <submittedName>
        <fullName evidence="1">Uncharacterized protein</fullName>
    </submittedName>
</protein>
<dbReference type="OrthoDB" id="3041043at2759"/>
<reference evidence="1 2" key="1">
    <citation type="submission" date="2018-06" db="EMBL/GenBank/DDBJ databases">
        <title>A transcriptomic atlas of mushroom development highlights an independent origin of complex multicellularity.</title>
        <authorList>
            <consortium name="DOE Joint Genome Institute"/>
            <person name="Krizsan K."/>
            <person name="Almasi E."/>
            <person name="Merenyi Z."/>
            <person name="Sahu N."/>
            <person name="Viragh M."/>
            <person name="Koszo T."/>
            <person name="Mondo S."/>
            <person name="Kiss B."/>
            <person name="Balint B."/>
            <person name="Kues U."/>
            <person name="Barry K."/>
            <person name="Hegedus J.C."/>
            <person name="Henrissat B."/>
            <person name="Johnson J."/>
            <person name="Lipzen A."/>
            <person name="Ohm R."/>
            <person name="Nagy I."/>
            <person name="Pangilinan J."/>
            <person name="Yan J."/>
            <person name="Xiong Y."/>
            <person name="Grigoriev I.V."/>
            <person name="Hibbett D.S."/>
            <person name="Nagy L.G."/>
        </authorList>
    </citation>
    <scope>NUCLEOTIDE SEQUENCE [LARGE SCALE GENOMIC DNA]</scope>
    <source>
        <strain evidence="1 2">SZMC22713</strain>
    </source>
</reference>
<dbReference type="AlphaFoldDB" id="A0A4Y7PIS0"/>
<accession>A0A4Y7PIS0</accession>
<evidence type="ECO:0000313" key="2">
    <source>
        <dbReference type="Proteomes" id="UP000294933"/>
    </source>
</evidence>
<name>A0A4Y7PIS0_9AGAM</name>
<organism evidence="1 2">
    <name type="scientific">Rickenella mellea</name>
    <dbReference type="NCBI Taxonomy" id="50990"/>
    <lineage>
        <taxon>Eukaryota</taxon>
        <taxon>Fungi</taxon>
        <taxon>Dikarya</taxon>
        <taxon>Basidiomycota</taxon>
        <taxon>Agaricomycotina</taxon>
        <taxon>Agaricomycetes</taxon>
        <taxon>Hymenochaetales</taxon>
        <taxon>Rickenellaceae</taxon>
        <taxon>Rickenella</taxon>
    </lineage>
</organism>
<proteinExistence type="predicted"/>
<gene>
    <name evidence="1" type="ORF">BD410DRAFT_168231</name>
</gene>
<dbReference type="Proteomes" id="UP000294933">
    <property type="component" value="Unassembled WGS sequence"/>
</dbReference>
<dbReference type="EMBL" id="ML170311">
    <property type="protein sequence ID" value="TDL14742.1"/>
    <property type="molecule type" value="Genomic_DNA"/>
</dbReference>
<evidence type="ECO:0000313" key="1">
    <source>
        <dbReference type="EMBL" id="TDL14742.1"/>
    </source>
</evidence>
<sequence>MKVEDLGGTYLMSGVHAVFTFVSSLECHGGIPAKVQMIVVQNSPLECILNFHSTVVMNVITHKAAYCLFAWMTLEERRGVVVEDRRTRQEAALVNMRREASISFRTMD</sequence>
<dbReference type="STRING" id="50990.A0A4Y7PIS0"/>
<dbReference type="VEuPathDB" id="FungiDB:BD410DRAFT_168231"/>
<keyword evidence="2" id="KW-1185">Reference proteome</keyword>